<dbReference type="EMBL" id="AEWT01000006">
    <property type="protein sequence ID" value="EGC70546.1"/>
    <property type="molecule type" value="Genomic_DNA"/>
</dbReference>
<reference evidence="1 2" key="1">
    <citation type="submission" date="2011-01" db="EMBL/GenBank/DDBJ databases">
        <authorList>
            <person name="Muzny D."/>
            <person name="Qin X."/>
            <person name="Deng J."/>
            <person name="Jiang H."/>
            <person name="Liu Y."/>
            <person name="Qu J."/>
            <person name="Song X.-Z."/>
            <person name="Zhang L."/>
            <person name="Thornton R."/>
            <person name="Coyle M."/>
            <person name="Francisco L."/>
            <person name="Jackson L."/>
            <person name="Javaid M."/>
            <person name="Korchina V."/>
            <person name="Kovar C."/>
            <person name="Mata R."/>
            <person name="Mathew T."/>
            <person name="Ngo R."/>
            <person name="Nguyen L."/>
            <person name="Nguyen N."/>
            <person name="Okwuonu G."/>
            <person name="Ongeri F."/>
            <person name="Pham C."/>
            <person name="Simmons D."/>
            <person name="Wilczek-Boney K."/>
            <person name="Hale W."/>
            <person name="Jakkamsetti A."/>
            <person name="Pham P."/>
            <person name="Ruth R."/>
            <person name="San Lucas F."/>
            <person name="Warren J."/>
            <person name="Zhang J."/>
            <person name="Zhao Z."/>
            <person name="Zhou C."/>
            <person name="Zhu D."/>
            <person name="Lee S."/>
            <person name="Bess C."/>
            <person name="Blankenburg K."/>
            <person name="Forbes L."/>
            <person name="Fu Q."/>
            <person name="Gubbala S."/>
            <person name="Hirani K."/>
            <person name="Jayaseelan J.C."/>
            <person name="Lara F."/>
            <person name="Munidasa M."/>
            <person name="Palculict T."/>
            <person name="Patil S."/>
            <person name="Pu L.-L."/>
            <person name="Saada N."/>
            <person name="Tang L."/>
            <person name="Weissenberger G."/>
            <person name="Zhu Y."/>
            <person name="Hemphill L."/>
            <person name="Shang Y."/>
            <person name="Youmans B."/>
            <person name="Ayvaz T."/>
            <person name="Ross M."/>
            <person name="Santibanez J."/>
            <person name="Aqrawi P."/>
            <person name="Gross S."/>
            <person name="Joshi V."/>
            <person name="Fowler G."/>
            <person name="Nazareth L."/>
            <person name="Reid J."/>
            <person name="Worley K."/>
            <person name="Petrosino J."/>
            <person name="Highlander S."/>
            <person name="Gibbs R."/>
        </authorList>
    </citation>
    <scope>NUCLEOTIDE SEQUENCE [LARGE SCALE GENOMIC DNA]</scope>
    <source>
        <strain evidence="1 2">ATCC 12755</strain>
    </source>
</reference>
<dbReference type="HOGENOM" id="CLU_3288936_0_0_9"/>
<name>F0EH29_ENTCA</name>
<evidence type="ECO:0000313" key="1">
    <source>
        <dbReference type="EMBL" id="EGC70546.1"/>
    </source>
</evidence>
<proteinExistence type="predicted"/>
<comment type="caution">
    <text evidence="1">The sequence shown here is derived from an EMBL/GenBank/DDBJ whole genome shotgun (WGS) entry which is preliminary data.</text>
</comment>
<organism evidence="1 2">
    <name type="scientific">Enterococcus casseliflavus ATCC 12755</name>
    <dbReference type="NCBI Taxonomy" id="888066"/>
    <lineage>
        <taxon>Bacteria</taxon>
        <taxon>Bacillati</taxon>
        <taxon>Bacillota</taxon>
        <taxon>Bacilli</taxon>
        <taxon>Lactobacillales</taxon>
        <taxon>Enterococcaceae</taxon>
        <taxon>Enterococcus</taxon>
    </lineage>
</organism>
<gene>
    <name evidence="1" type="ORF">HMPREF9087_0712</name>
</gene>
<evidence type="ECO:0000313" key="2">
    <source>
        <dbReference type="Proteomes" id="UP000004835"/>
    </source>
</evidence>
<dbReference type="AlphaFoldDB" id="F0EH29"/>
<dbReference type="Proteomes" id="UP000004835">
    <property type="component" value="Unassembled WGS sequence"/>
</dbReference>
<accession>F0EH29</accession>
<sequence length="40" mass="4610">MKILDDIGECYVNTMSAVGIFFFLYSEILRNDLSFNIGLF</sequence>
<protein>
    <submittedName>
        <fullName evidence="1">Uncharacterized protein</fullName>
    </submittedName>
</protein>